<keyword evidence="2" id="KW-1185">Reference proteome</keyword>
<reference evidence="1 2" key="1">
    <citation type="journal article" date="2023" name="G3 (Bethesda)">
        <title>A chromosome-length genome assembly and annotation of blackberry (Rubus argutus, cv. 'Hillquist').</title>
        <authorList>
            <person name="Bruna T."/>
            <person name="Aryal R."/>
            <person name="Dudchenko O."/>
            <person name="Sargent D.J."/>
            <person name="Mead D."/>
            <person name="Buti M."/>
            <person name="Cavallini A."/>
            <person name="Hytonen T."/>
            <person name="Andres J."/>
            <person name="Pham M."/>
            <person name="Weisz D."/>
            <person name="Mascagni F."/>
            <person name="Usai G."/>
            <person name="Natali L."/>
            <person name="Bassil N."/>
            <person name="Fernandez G.E."/>
            <person name="Lomsadze A."/>
            <person name="Armour M."/>
            <person name="Olukolu B."/>
            <person name="Poorten T."/>
            <person name="Britton C."/>
            <person name="Davik J."/>
            <person name="Ashrafi H."/>
            <person name="Aiden E.L."/>
            <person name="Borodovsky M."/>
            <person name="Worthington M."/>
        </authorList>
    </citation>
    <scope>NUCLEOTIDE SEQUENCE [LARGE SCALE GENOMIC DNA]</scope>
    <source>
        <strain evidence="1">PI 553951</strain>
    </source>
</reference>
<organism evidence="1 2">
    <name type="scientific">Rubus argutus</name>
    <name type="common">Southern blackberry</name>
    <dbReference type="NCBI Taxonomy" id="59490"/>
    <lineage>
        <taxon>Eukaryota</taxon>
        <taxon>Viridiplantae</taxon>
        <taxon>Streptophyta</taxon>
        <taxon>Embryophyta</taxon>
        <taxon>Tracheophyta</taxon>
        <taxon>Spermatophyta</taxon>
        <taxon>Magnoliopsida</taxon>
        <taxon>eudicotyledons</taxon>
        <taxon>Gunneridae</taxon>
        <taxon>Pentapetalae</taxon>
        <taxon>rosids</taxon>
        <taxon>fabids</taxon>
        <taxon>Rosales</taxon>
        <taxon>Rosaceae</taxon>
        <taxon>Rosoideae</taxon>
        <taxon>Rosoideae incertae sedis</taxon>
        <taxon>Rubus</taxon>
    </lineage>
</organism>
<dbReference type="Proteomes" id="UP001457282">
    <property type="component" value="Unassembled WGS sequence"/>
</dbReference>
<name>A0AAW1YG58_RUBAR</name>
<gene>
    <name evidence="1" type="ORF">M0R45_012636</name>
</gene>
<evidence type="ECO:0000313" key="2">
    <source>
        <dbReference type="Proteomes" id="UP001457282"/>
    </source>
</evidence>
<evidence type="ECO:0000313" key="1">
    <source>
        <dbReference type="EMBL" id="KAK9947204.1"/>
    </source>
</evidence>
<accession>A0AAW1YG58</accession>
<protein>
    <submittedName>
        <fullName evidence="1">Uncharacterized protein</fullName>
    </submittedName>
</protein>
<sequence length="82" mass="9593">MQQKKKDDLSFKTPILSTSGYSETRRIRIADILVDDGDLFEMDDPRQCSALRRIVFSMVLGSEAWQSNKTEREKRQGNRQRN</sequence>
<proteinExistence type="predicted"/>
<dbReference type="AlphaFoldDB" id="A0AAW1YG58"/>
<comment type="caution">
    <text evidence="1">The sequence shown here is derived from an EMBL/GenBank/DDBJ whole genome shotgun (WGS) entry which is preliminary data.</text>
</comment>
<dbReference type="EMBL" id="JBEDUW010000002">
    <property type="protein sequence ID" value="KAK9947204.1"/>
    <property type="molecule type" value="Genomic_DNA"/>
</dbReference>